<comment type="caution">
    <text evidence="5">The sequence shown here is derived from an EMBL/GenBank/DDBJ whole genome shotgun (WGS) entry which is preliminary data.</text>
</comment>
<dbReference type="PANTHER" id="PTHR30408">
    <property type="entry name" value="TYPE-1 RESTRICTION ENZYME ECOKI SPECIFICITY PROTEIN"/>
    <property type="match status" value="1"/>
</dbReference>
<dbReference type="CDD" id="cd16961">
    <property type="entry name" value="RMtype1_S_TRD-CR_like"/>
    <property type="match status" value="1"/>
</dbReference>
<dbReference type="PANTHER" id="PTHR30408:SF13">
    <property type="entry name" value="TYPE I RESTRICTION ENZYME HINDI SPECIFICITY SUBUNIT"/>
    <property type="match status" value="1"/>
</dbReference>
<evidence type="ECO:0000259" key="4">
    <source>
        <dbReference type="Pfam" id="PF01420"/>
    </source>
</evidence>
<reference evidence="6" key="1">
    <citation type="submission" date="2023-07" db="EMBL/GenBank/DDBJ databases">
        <title>Chryseobacterium sp. GMJ5 Genome sequencing and assembly.</title>
        <authorList>
            <person name="Jung Y."/>
        </authorList>
    </citation>
    <scope>NUCLEOTIDE SEQUENCE [LARGE SCALE GENOMIC DNA]</scope>
    <source>
        <strain evidence="6">GMJ5</strain>
    </source>
</reference>
<sequence>MTEKNKSIRNFPNLRFPGFYGEWEMKKIGEVAEIKTGNKDTQNKVENGIYPFFVRSNSVEKINSYSYDGEAILTSGDGVGVGKNFHYINGRFDFHQRVYSIRNFKEGFDGKYIYSIFSEKFYDRVMRLSAKNSVDSVRMSMISEMKLSFPMLSEQQKIASFLSFINERIITQKKIIDNLELLFKGVIYKLFTQKLRLKNEQNLDFSKWKIKLGNEVFKSVTNKNHNSDLPILAITQEYGAIPRDLIDYKVSVTEKSVESYKIVEIGDFIISLRSFQGGIEYSNYEGICSPAYIILKNKIPINSQFYKYFLKSESYIKLLNKKLEGIRDGKMISYAYFSEIELPFPSLEEQNKIANFFSSIEEKIETEKKILAQYETQKKYLLVNLFA</sequence>
<feature type="domain" description="Type I restriction modification DNA specificity" evidence="4">
    <location>
        <begin position="215"/>
        <end position="373"/>
    </location>
</feature>
<keyword evidence="5" id="KW-0540">Nuclease</keyword>
<keyword evidence="6" id="KW-1185">Reference proteome</keyword>
<keyword evidence="5" id="KW-0378">Hydrolase</keyword>
<dbReference type="InterPro" id="IPR000055">
    <property type="entry name" value="Restrct_endonuc_typeI_TRD"/>
</dbReference>
<comment type="similarity">
    <text evidence="1">Belongs to the type-I restriction system S methylase family.</text>
</comment>
<evidence type="ECO:0000256" key="2">
    <source>
        <dbReference type="ARBA" id="ARBA00022747"/>
    </source>
</evidence>
<keyword evidence="2" id="KW-0680">Restriction system</keyword>
<evidence type="ECO:0000313" key="6">
    <source>
        <dbReference type="Proteomes" id="UP001208114"/>
    </source>
</evidence>
<dbReference type="Pfam" id="PF01420">
    <property type="entry name" value="Methylase_S"/>
    <property type="match status" value="2"/>
</dbReference>
<dbReference type="Proteomes" id="UP001208114">
    <property type="component" value="Unassembled WGS sequence"/>
</dbReference>
<keyword evidence="5" id="KW-0255">Endonuclease</keyword>
<dbReference type="EMBL" id="JAOTEN010000001">
    <property type="protein sequence ID" value="MCU7613917.1"/>
    <property type="molecule type" value="Genomic_DNA"/>
</dbReference>
<name>A0ABT2VV88_9FLAO</name>
<evidence type="ECO:0000256" key="3">
    <source>
        <dbReference type="ARBA" id="ARBA00023125"/>
    </source>
</evidence>
<dbReference type="GO" id="GO:0004519">
    <property type="term" value="F:endonuclease activity"/>
    <property type="evidence" value="ECO:0007669"/>
    <property type="project" value="UniProtKB-KW"/>
</dbReference>
<keyword evidence="3" id="KW-0238">DNA-binding</keyword>
<dbReference type="InterPro" id="IPR044946">
    <property type="entry name" value="Restrct_endonuc_typeI_TRD_sf"/>
</dbReference>
<dbReference type="InterPro" id="IPR052021">
    <property type="entry name" value="Type-I_RS_S_subunit"/>
</dbReference>
<proteinExistence type="inferred from homology"/>
<accession>A0ABT2VV88</accession>
<evidence type="ECO:0000313" key="5">
    <source>
        <dbReference type="EMBL" id="MCU7613917.1"/>
    </source>
</evidence>
<dbReference type="SUPFAM" id="SSF116734">
    <property type="entry name" value="DNA methylase specificity domain"/>
    <property type="match status" value="2"/>
</dbReference>
<organism evidence="5 6">
    <name type="scientific">Chryseobacterium gilvum</name>
    <dbReference type="NCBI Taxonomy" id="2976534"/>
    <lineage>
        <taxon>Bacteria</taxon>
        <taxon>Pseudomonadati</taxon>
        <taxon>Bacteroidota</taxon>
        <taxon>Flavobacteriia</taxon>
        <taxon>Flavobacteriales</taxon>
        <taxon>Weeksellaceae</taxon>
        <taxon>Chryseobacterium group</taxon>
        <taxon>Chryseobacterium</taxon>
    </lineage>
</organism>
<gene>
    <name evidence="5" type="ORF">N0B16_05660</name>
</gene>
<dbReference type="RefSeq" id="WP_262989756.1">
    <property type="nucleotide sequence ID" value="NZ_JAOTEN010000001.1"/>
</dbReference>
<evidence type="ECO:0000256" key="1">
    <source>
        <dbReference type="ARBA" id="ARBA00010923"/>
    </source>
</evidence>
<feature type="domain" description="Type I restriction modification DNA specificity" evidence="4">
    <location>
        <begin position="22"/>
        <end position="180"/>
    </location>
</feature>
<protein>
    <submittedName>
        <fullName evidence="5">Restriction endonuclease subunit S</fullName>
    </submittedName>
</protein>
<dbReference type="Gene3D" id="3.90.220.20">
    <property type="entry name" value="DNA methylase specificity domains"/>
    <property type="match status" value="2"/>
</dbReference>